<evidence type="ECO:0000313" key="3">
    <source>
        <dbReference type="Proteomes" id="UP001159363"/>
    </source>
</evidence>
<evidence type="ECO:0000259" key="1">
    <source>
        <dbReference type="SMART" id="SM00587"/>
    </source>
</evidence>
<feature type="domain" description="CHK kinase-like" evidence="1">
    <location>
        <begin position="134"/>
        <end position="332"/>
    </location>
</feature>
<dbReference type="InterPro" id="IPR015897">
    <property type="entry name" value="CHK_kinase-like"/>
</dbReference>
<dbReference type="Pfam" id="PF02958">
    <property type="entry name" value="EcKL"/>
    <property type="match status" value="1"/>
</dbReference>
<dbReference type="SUPFAM" id="SSF56112">
    <property type="entry name" value="Protein kinase-like (PK-like)"/>
    <property type="match status" value="1"/>
</dbReference>
<gene>
    <name evidence="2" type="ORF">PR048_031128</name>
</gene>
<proteinExistence type="predicted"/>
<evidence type="ECO:0000313" key="2">
    <source>
        <dbReference type="EMBL" id="KAJ8867327.1"/>
    </source>
</evidence>
<comment type="caution">
    <text evidence="2">The sequence shown here is derived from an EMBL/GenBank/DDBJ whole genome shotgun (WGS) entry which is preliminary data.</text>
</comment>
<protein>
    <recommendedName>
        <fullName evidence="1">CHK kinase-like domain-containing protein</fullName>
    </recommendedName>
</protein>
<dbReference type="SMART" id="SM00587">
    <property type="entry name" value="CHK"/>
    <property type="match status" value="1"/>
</dbReference>
<sequence length="414" mass="47202">MPLEAPKELTKDDLEELLQRKVESFTSCPLTSPGENFGSLLLLVNATLLPDHQKLSIAAKLVVTKNLMGRVPPFRDFMRKEMDMYLRIRSEILAIQEEFKIPKELYLDVIPRCYGARTSRGGGVVKPVDETAVILMENLNVSGYRLVDRIVGMDLKHTECVVTHLARFQAMFVVFKLKKPDFFKNTVLPTAAEINHGPPPNKSDSDGGLTTMLRTILSCVPAVIENIDRIKVAIIKARENVHNKALKKVREPYATLVHNDFWTNNVMFSYDGSNGENINSLKLIDFQMTSYGSPATDLISFLYSSTSLDVTKDDRIRLIKLYHQEFTKWLELFGCDTTPFSYEAFMKEVEIVAPIQFERVFGMLRIFCMSKSNPPDINNPAAFHKMKTDNTGLGEIYFNKIERLVRESIEMNWI</sequence>
<dbReference type="Gene3D" id="3.90.1200.10">
    <property type="match status" value="1"/>
</dbReference>
<dbReference type="PANTHER" id="PTHR11012:SF55">
    <property type="entry name" value="BHLH DOMAIN-CONTAINING PROTEIN"/>
    <property type="match status" value="1"/>
</dbReference>
<dbReference type="EMBL" id="JARBHB010000015">
    <property type="protein sequence ID" value="KAJ8867327.1"/>
    <property type="molecule type" value="Genomic_DNA"/>
</dbReference>
<accession>A0ABQ9G7A5</accession>
<dbReference type="PANTHER" id="PTHR11012">
    <property type="entry name" value="PROTEIN KINASE-LIKE DOMAIN-CONTAINING"/>
    <property type="match status" value="1"/>
</dbReference>
<organism evidence="2 3">
    <name type="scientific">Dryococelus australis</name>
    <dbReference type="NCBI Taxonomy" id="614101"/>
    <lineage>
        <taxon>Eukaryota</taxon>
        <taxon>Metazoa</taxon>
        <taxon>Ecdysozoa</taxon>
        <taxon>Arthropoda</taxon>
        <taxon>Hexapoda</taxon>
        <taxon>Insecta</taxon>
        <taxon>Pterygota</taxon>
        <taxon>Neoptera</taxon>
        <taxon>Polyneoptera</taxon>
        <taxon>Phasmatodea</taxon>
        <taxon>Verophasmatodea</taxon>
        <taxon>Anareolatae</taxon>
        <taxon>Phasmatidae</taxon>
        <taxon>Eurycanthinae</taxon>
        <taxon>Dryococelus</taxon>
    </lineage>
</organism>
<keyword evidence="3" id="KW-1185">Reference proteome</keyword>
<dbReference type="Proteomes" id="UP001159363">
    <property type="component" value="Chromosome 14"/>
</dbReference>
<reference evidence="2 3" key="1">
    <citation type="submission" date="2023-02" db="EMBL/GenBank/DDBJ databases">
        <title>LHISI_Scaffold_Assembly.</title>
        <authorList>
            <person name="Stuart O.P."/>
            <person name="Cleave R."/>
            <person name="Magrath M.J.L."/>
            <person name="Mikheyev A.S."/>
        </authorList>
    </citation>
    <scope>NUCLEOTIDE SEQUENCE [LARGE SCALE GENOMIC DNA]</scope>
    <source>
        <strain evidence="2">Daus_M_001</strain>
        <tissue evidence="2">Leg muscle</tissue>
    </source>
</reference>
<dbReference type="InterPro" id="IPR011009">
    <property type="entry name" value="Kinase-like_dom_sf"/>
</dbReference>
<name>A0ABQ9G7A5_9NEOP</name>
<dbReference type="InterPro" id="IPR004119">
    <property type="entry name" value="EcKL"/>
</dbReference>